<accession>A0A7X3MVM3</accession>
<dbReference type="RefSeq" id="WP_160887606.1">
    <property type="nucleotide sequence ID" value="NZ_WURB01000025.1"/>
</dbReference>
<organism evidence="1 2">
    <name type="scientific">Microvirga makkahensis</name>
    <dbReference type="NCBI Taxonomy" id="1128670"/>
    <lineage>
        <taxon>Bacteria</taxon>
        <taxon>Pseudomonadati</taxon>
        <taxon>Pseudomonadota</taxon>
        <taxon>Alphaproteobacteria</taxon>
        <taxon>Hyphomicrobiales</taxon>
        <taxon>Methylobacteriaceae</taxon>
        <taxon>Microvirga</taxon>
    </lineage>
</organism>
<name>A0A7X3MVM3_9HYPH</name>
<comment type="caution">
    <text evidence="1">The sequence shown here is derived from an EMBL/GenBank/DDBJ whole genome shotgun (WGS) entry which is preliminary data.</text>
</comment>
<protein>
    <submittedName>
        <fullName evidence="1">Uncharacterized protein</fullName>
    </submittedName>
</protein>
<reference evidence="1 2" key="2">
    <citation type="submission" date="2020-01" db="EMBL/GenBank/DDBJ databases">
        <title>Microvirga sp. nov., an arsenate reduction bacterium isolated from Tibet hotspring sediments.</title>
        <authorList>
            <person name="Xian W.-D."/>
            <person name="Li W.-J."/>
        </authorList>
    </citation>
    <scope>NUCLEOTIDE SEQUENCE [LARGE SCALE GENOMIC DNA]</scope>
    <source>
        <strain evidence="1 2">KCTC 23863</strain>
    </source>
</reference>
<proteinExistence type="predicted"/>
<sequence length="47" mass="4636">MIDGSIYAATISFASNPGRELTVSGNIAGQVEGAPGGGGALTFRAPR</sequence>
<dbReference type="Proteomes" id="UP000436483">
    <property type="component" value="Unassembled WGS sequence"/>
</dbReference>
<dbReference type="EMBL" id="WURB01000025">
    <property type="protein sequence ID" value="MXQ14047.1"/>
    <property type="molecule type" value="Genomic_DNA"/>
</dbReference>
<gene>
    <name evidence="1" type="ORF">GR328_21820</name>
</gene>
<reference evidence="1 2" key="1">
    <citation type="submission" date="2019-12" db="EMBL/GenBank/DDBJ databases">
        <authorList>
            <person name="Yuan C.-G."/>
        </authorList>
    </citation>
    <scope>NUCLEOTIDE SEQUENCE [LARGE SCALE GENOMIC DNA]</scope>
    <source>
        <strain evidence="1 2">KCTC 23863</strain>
    </source>
</reference>
<keyword evidence="2" id="KW-1185">Reference proteome</keyword>
<dbReference type="AlphaFoldDB" id="A0A7X3MVM3"/>
<evidence type="ECO:0000313" key="2">
    <source>
        <dbReference type="Proteomes" id="UP000436483"/>
    </source>
</evidence>
<evidence type="ECO:0000313" key="1">
    <source>
        <dbReference type="EMBL" id="MXQ14047.1"/>
    </source>
</evidence>